<organism evidence="1 2">
    <name type="scientific">Hyalomma asiaticum</name>
    <name type="common">Tick</name>
    <dbReference type="NCBI Taxonomy" id="266040"/>
    <lineage>
        <taxon>Eukaryota</taxon>
        <taxon>Metazoa</taxon>
        <taxon>Ecdysozoa</taxon>
        <taxon>Arthropoda</taxon>
        <taxon>Chelicerata</taxon>
        <taxon>Arachnida</taxon>
        <taxon>Acari</taxon>
        <taxon>Parasitiformes</taxon>
        <taxon>Ixodida</taxon>
        <taxon>Ixodoidea</taxon>
        <taxon>Ixodidae</taxon>
        <taxon>Hyalomminae</taxon>
        <taxon>Hyalomma</taxon>
    </lineage>
</organism>
<reference evidence="1" key="1">
    <citation type="submission" date="2020-05" db="EMBL/GenBank/DDBJ databases">
        <title>Large-scale comparative analyses of tick genomes elucidate their genetic diversity and vector capacities.</title>
        <authorList>
            <person name="Jia N."/>
            <person name="Wang J."/>
            <person name="Shi W."/>
            <person name="Du L."/>
            <person name="Sun Y."/>
            <person name="Zhan W."/>
            <person name="Jiang J."/>
            <person name="Wang Q."/>
            <person name="Zhang B."/>
            <person name="Ji P."/>
            <person name="Sakyi L.B."/>
            <person name="Cui X."/>
            <person name="Yuan T."/>
            <person name="Jiang B."/>
            <person name="Yang W."/>
            <person name="Lam T.T.-Y."/>
            <person name="Chang Q."/>
            <person name="Ding S."/>
            <person name="Wang X."/>
            <person name="Zhu J."/>
            <person name="Ruan X."/>
            <person name="Zhao L."/>
            <person name="Wei J."/>
            <person name="Que T."/>
            <person name="Du C."/>
            <person name="Cheng J."/>
            <person name="Dai P."/>
            <person name="Han X."/>
            <person name="Huang E."/>
            <person name="Gao Y."/>
            <person name="Liu J."/>
            <person name="Shao H."/>
            <person name="Ye R."/>
            <person name="Li L."/>
            <person name="Wei W."/>
            <person name="Wang X."/>
            <person name="Wang C."/>
            <person name="Yang T."/>
            <person name="Huo Q."/>
            <person name="Li W."/>
            <person name="Guo W."/>
            <person name="Chen H."/>
            <person name="Zhou L."/>
            <person name="Ni X."/>
            <person name="Tian J."/>
            <person name="Zhou Y."/>
            <person name="Sheng Y."/>
            <person name="Liu T."/>
            <person name="Pan Y."/>
            <person name="Xia L."/>
            <person name="Li J."/>
            <person name="Zhao F."/>
            <person name="Cao W."/>
        </authorList>
    </citation>
    <scope>NUCLEOTIDE SEQUENCE</scope>
    <source>
        <strain evidence="1">Hyas-2018</strain>
    </source>
</reference>
<gene>
    <name evidence="1" type="ORF">HPB50_015082</name>
</gene>
<sequence length="665" mass="71677">MTTDTASPAGIERNAVELSTLSKANSFVVVTVNSSTTPAPLLSLHGGTDGDGSADEEAIATVLPVTSGGQPKKMVMTGLASENESTDTTGVISGVEEDGQQPKVPEDLPASSEELESSAAQATEPKQQPGLAAVVEAHSVDEEPTTDPAVLASAPHVANAATQAKDPPCKTAPMTAASSRRHMPTRANMKLTESEYQGPVNKTSSSGMQSNRESDEDGSEGPCDVCLGTFKSKDLTKVFVEVRMRIPGNSHSGQLCPFMLCSECKEPLIKPPSPSGTPGDSSSAAQRKEIVAKLHERALNLQPATQTSSEEEALCTAQPTEPPGLTHVHIQLSSMRSTNEGKHFALVCYTLQCTAVLKCCVPSCSNRSDEPPGQSLSFYRFPRSIALKKQWAEAMGRKGWLPLPTTVVCSEHFRPSDMMSGCPRSGVPKPDAIPSIFKGRIATEEAPRQEASEDIAAPEVESVLYNNRGKAVVSLLQRKTSTRGRGSVKTRTTHTNTRGIAMKRVVLKEPSPPQQVEKRRKKAPAPLSVNDVMEMDTSSFWLKTLSNRSVNFVHIVHRPLPCITRSVTVSPDMSVTVAVENARLSLLPCGTPVPNSIDSIETLQRLLRRVEALDKAERNDNWQLRKQSTLKLVSHLLQEVCRDMGSTDSQHEVLSSITDQIKELL</sequence>
<proteinExistence type="predicted"/>
<dbReference type="EMBL" id="CM023487">
    <property type="protein sequence ID" value="KAH6926131.1"/>
    <property type="molecule type" value="Genomic_DNA"/>
</dbReference>
<protein>
    <submittedName>
        <fullName evidence="1">Uncharacterized protein</fullName>
    </submittedName>
</protein>
<comment type="caution">
    <text evidence="1">The sequence shown here is derived from an EMBL/GenBank/DDBJ whole genome shotgun (WGS) entry which is preliminary data.</text>
</comment>
<dbReference type="Proteomes" id="UP000821845">
    <property type="component" value="Chromosome 7"/>
</dbReference>
<name>A0ACB7RTV1_HYAAI</name>
<evidence type="ECO:0000313" key="2">
    <source>
        <dbReference type="Proteomes" id="UP000821845"/>
    </source>
</evidence>
<evidence type="ECO:0000313" key="1">
    <source>
        <dbReference type="EMBL" id="KAH6926131.1"/>
    </source>
</evidence>
<keyword evidence="2" id="KW-1185">Reference proteome</keyword>
<accession>A0ACB7RTV1</accession>